<reference evidence="2 3" key="1">
    <citation type="submission" date="2019-03" db="EMBL/GenBank/DDBJ databases">
        <title>Genomic Encyclopedia of Type Strains, Phase IV (KMG-IV): sequencing the most valuable type-strain genomes for metagenomic binning, comparative biology and taxonomic classification.</title>
        <authorList>
            <person name="Goeker M."/>
        </authorList>
    </citation>
    <scope>NUCLEOTIDE SEQUENCE [LARGE SCALE GENOMIC DNA]</scope>
    <source>
        <strain evidence="2 3">DSM 21667</strain>
    </source>
</reference>
<dbReference type="Pfam" id="PF00982">
    <property type="entry name" value="Glyco_transf_20"/>
    <property type="match status" value="1"/>
</dbReference>
<dbReference type="GO" id="GO:0003825">
    <property type="term" value="F:alpha,alpha-trehalose-phosphate synthase (UDP-forming) activity"/>
    <property type="evidence" value="ECO:0007669"/>
    <property type="project" value="TreeGrafter"/>
</dbReference>
<evidence type="ECO:0000313" key="3">
    <source>
        <dbReference type="Proteomes" id="UP000295293"/>
    </source>
</evidence>
<proteinExistence type="inferred from homology"/>
<keyword evidence="3" id="KW-1185">Reference proteome</keyword>
<dbReference type="EMBL" id="SNZH01000005">
    <property type="protein sequence ID" value="TDR44994.1"/>
    <property type="molecule type" value="Genomic_DNA"/>
</dbReference>
<protein>
    <submittedName>
        <fullName evidence="2">Trehalose 6-phosphate synthase</fullName>
    </submittedName>
</protein>
<evidence type="ECO:0000313" key="2">
    <source>
        <dbReference type="EMBL" id="TDR44994.1"/>
    </source>
</evidence>
<dbReference type="Gene3D" id="3.40.50.2000">
    <property type="entry name" value="Glycogen Phosphorylase B"/>
    <property type="match status" value="2"/>
</dbReference>
<dbReference type="SUPFAM" id="SSF53756">
    <property type="entry name" value="UDP-Glycosyltransferase/glycogen phosphorylase"/>
    <property type="match status" value="1"/>
</dbReference>
<organism evidence="2 3">
    <name type="scientific">Tahibacter aquaticus</name>
    <dbReference type="NCBI Taxonomy" id="520092"/>
    <lineage>
        <taxon>Bacteria</taxon>
        <taxon>Pseudomonadati</taxon>
        <taxon>Pseudomonadota</taxon>
        <taxon>Gammaproteobacteria</taxon>
        <taxon>Lysobacterales</taxon>
        <taxon>Rhodanobacteraceae</taxon>
        <taxon>Tahibacter</taxon>
    </lineage>
</organism>
<dbReference type="CDD" id="cd03788">
    <property type="entry name" value="GT20_TPS"/>
    <property type="match status" value="1"/>
</dbReference>
<dbReference type="PANTHER" id="PTHR10788:SF106">
    <property type="entry name" value="BCDNA.GH08860"/>
    <property type="match status" value="1"/>
</dbReference>
<sequence length="492" mass="54136">MEAMTMYRDDAPAPDENYASGSGRLIVVSNRVMRPGATQAGGLAQAVLCLLQHRGGSWMGWSGDISNDDAVAASQDGPIRYVTWDLSRQDYDAYYAEYANRTLWPLLHGRTDLMAFERAALQGYLRVNERFAERIAREAGPDDIVWIHDYHLIPLASLLRARGLRNRIGFFLHTPLPAPRTLVTLPQHRAMLGLLSACDLIGLQTSNDARAMQNYLIGELDAVEESDGLRLPGGEFTRVRVFPIGIDPPALAEMARSAENAPETQQLRSSLGRSNLLIGVDRLDYSKGLPQRLRAFRHLLGNNPQLSGKATFLQVTPESRREVSEYRQLSREVQRLVGDINGHHAAPAWTPVRYVNRGYPHGVLAGFYRLARVCLVTPLRDGMNLVAKEFLACQNGLDPGVLVLSEFAGAAEELGDVALIVNPFDTEGCSRAMARALGMPLEERSERWRAGMQVLERGNIRAWCAQFLDTLALPPPAAAIPDGLAATAPVAP</sequence>
<dbReference type="InterPro" id="IPR001830">
    <property type="entry name" value="Glyco_trans_20"/>
</dbReference>
<name>A0A4R6Z0Q1_9GAMM</name>
<comment type="caution">
    <text evidence="2">The sequence shown here is derived from an EMBL/GenBank/DDBJ whole genome shotgun (WGS) entry which is preliminary data.</text>
</comment>
<gene>
    <name evidence="2" type="ORF">DFR29_105177</name>
</gene>
<comment type="similarity">
    <text evidence="1">Belongs to the glycosyltransferase 20 family.</text>
</comment>
<accession>A0A4R6Z0Q1</accession>
<evidence type="ECO:0000256" key="1">
    <source>
        <dbReference type="ARBA" id="ARBA00008799"/>
    </source>
</evidence>
<dbReference type="AlphaFoldDB" id="A0A4R6Z0Q1"/>
<dbReference type="Proteomes" id="UP000295293">
    <property type="component" value="Unassembled WGS sequence"/>
</dbReference>
<dbReference type="RefSeq" id="WP_341829850.1">
    <property type="nucleotide sequence ID" value="NZ_SNZH01000005.1"/>
</dbReference>
<dbReference type="PANTHER" id="PTHR10788">
    <property type="entry name" value="TREHALOSE-6-PHOSPHATE SYNTHASE"/>
    <property type="match status" value="1"/>
</dbReference>
<dbReference type="GO" id="GO:0005992">
    <property type="term" value="P:trehalose biosynthetic process"/>
    <property type="evidence" value="ECO:0007669"/>
    <property type="project" value="InterPro"/>
</dbReference>